<proteinExistence type="inferred from homology"/>
<accession>A0A1D7U937</accession>
<dbReference type="EMBL" id="CP017147">
    <property type="protein sequence ID" value="AOO83896.1"/>
    <property type="molecule type" value="Genomic_DNA"/>
</dbReference>
<evidence type="ECO:0000256" key="1">
    <source>
        <dbReference type="RuleBase" id="RU003860"/>
    </source>
</evidence>
<dbReference type="STRING" id="1526658.BHK69_28695"/>
<evidence type="ECO:0000313" key="2">
    <source>
        <dbReference type="EMBL" id="AOO83896.1"/>
    </source>
</evidence>
<evidence type="ECO:0000313" key="3">
    <source>
        <dbReference type="Proteomes" id="UP000094969"/>
    </source>
</evidence>
<protein>
    <submittedName>
        <fullName evidence="2">BolA family transcriptional regulator</fullName>
    </submittedName>
</protein>
<dbReference type="Proteomes" id="UP000094969">
    <property type="component" value="Chromosome"/>
</dbReference>
<dbReference type="InterPro" id="IPR002634">
    <property type="entry name" value="BolA"/>
</dbReference>
<gene>
    <name evidence="2" type="ORF">BHK69_28695</name>
</gene>
<comment type="similarity">
    <text evidence="1">Belongs to the BolA/IbaG family.</text>
</comment>
<dbReference type="AlphaFoldDB" id="A0A1D7U937"/>
<dbReference type="PANTHER" id="PTHR46230">
    <property type="match status" value="1"/>
</dbReference>
<organism evidence="2 3">
    <name type="scientific">Bosea vaviloviae</name>
    <dbReference type="NCBI Taxonomy" id="1526658"/>
    <lineage>
        <taxon>Bacteria</taxon>
        <taxon>Pseudomonadati</taxon>
        <taxon>Pseudomonadota</taxon>
        <taxon>Alphaproteobacteria</taxon>
        <taxon>Hyphomicrobiales</taxon>
        <taxon>Boseaceae</taxon>
        <taxon>Bosea</taxon>
    </lineage>
</organism>
<dbReference type="Gene3D" id="3.30.300.90">
    <property type="entry name" value="BolA-like"/>
    <property type="match status" value="1"/>
</dbReference>
<reference evidence="2 3" key="1">
    <citation type="journal article" date="2015" name="Antonie Van Leeuwenhoek">
        <title>Bosea vaviloviae sp. nov., a new species of slow-growing rhizobia isolated from nodules of the relict species Vavilovia formosa (Stev.) Fed.</title>
        <authorList>
            <person name="Safronova V.I."/>
            <person name="Kuznetsova I.G."/>
            <person name="Sazanova A.L."/>
            <person name="Kimeklis A.K."/>
            <person name="Belimov A.A."/>
            <person name="Andronov E.E."/>
            <person name="Pinaev A.G."/>
            <person name="Chizhevskaya E.P."/>
            <person name="Pukhaev A.R."/>
            <person name="Popov K.P."/>
            <person name="Willems A."/>
            <person name="Tikhonovich I.A."/>
        </authorList>
    </citation>
    <scope>NUCLEOTIDE SEQUENCE [LARGE SCALE GENOMIC DNA]</scope>
    <source>
        <strain evidence="2 3">Vaf18</strain>
    </source>
</reference>
<dbReference type="SUPFAM" id="SSF82657">
    <property type="entry name" value="BolA-like"/>
    <property type="match status" value="1"/>
</dbReference>
<dbReference type="GO" id="GO:0016226">
    <property type="term" value="P:iron-sulfur cluster assembly"/>
    <property type="evidence" value="ECO:0007669"/>
    <property type="project" value="TreeGrafter"/>
</dbReference>
<dbReference type="RefSeq" id="WP_069693090.1">
    <property type="nucleotide sequence ID" value="NZ_CP017147.1"/>
</dbReference>
<sequence length="90" mass="9819">MTAMAERITKKLESALSPQRLKVIDESHQHQGHGGWREGGETHFRVDIVSEAFSGKSRLERHRLVNAALAQELADGVHALAIVARGPGEA</sequence>
<dbReference type="Pfam" id="PF01722">
    <property type="entry name" value="BolA"/>
    <property type="match status" value="1"/>
</dbReference>
<dbReference type="OrthoDB" id="9811118at2"/>
<dbReference type="PANTHER" id="PTHR46230:SF7">
    <property type="entry name" value="BOLA-LIKE PROTEIN 1"/>
    <property type="match status" value="1"/>
</dbReference>
<dbReference type="PIRSF" id="PIRSF003113">
    <property type="entry name" value="BolA"/>
    <property type="match status" value="1"/>
</dbReference>
<dbReference type="KEGG" id="bvv:BHK69_28695"/>
<name>A0A1D7U937_9HYPH</name>
<dbReference type="InterPro" id="IPR036065">
    <property type="entry name" value="BolA-like_sf"/>
</dbReference>
<keyword evidence="3" id="KW-1185">Reference proteome</keyword>